<evidence type="ECO:0000313" key="1">
    <source>
        <dbReference type="EMBL" id="MPN59471.1"/>
    </source>
</evidence>
<reference evidence="1" key="1">
    <citation type="submission" date="2019-08" db="EMBL/GenBank/DDBJ databases">
        <authorList>
            <person name="Kucharzyk K."/>
            <person name="Murdoch R.W."/>
            <person name="Higgins S."/>
            <person name="Loffler F."/>
        </authorList>
    </citation>
    <scope>NUCLEOTIDE SEQUENCE</scope>
</reference>
<accession>A0A645J781</accession>
<dbReference type="GO" id="GO:0043937">
    <property type="term" value="P:regulation of sporulation"/>
    <property type="evidence" value="ECO:0007669"/>
    <property type="project" value="InterPro"/>
</dbReference>
<comment type="caution">
    <text evidence="1">The sequence shown here is derived from an EMBL/GenBank/DDBJ whole genome shotgun (WGS) entry which is preliminary data.</text>
</comment>
<proteinExistence type="predicted"/>
<name>A0A645J781_9ZZZZ</name>
<evidence type="ECO:0008006" key="2">
    <source>
        <dbReference type="Google" id="ProtNLM"/>
    </source>
</evidence>
<dbReference type="Pfam" id="PF09388">
    <property type="entry name" value="SpoOE-like"/>
    <property type="match status" value="1"/>
</dbReference>
<dbReference type="InterPro" id="IPR018540">
    <property type="entry name" value="Spo0E-like"/>
</dbReference>
<dbReference type="AlphaFoldDB" id="A0A645J781"/>
<protein>
    <recommendedName>
        <fullName evidence="2">Spo0E like sporulation regulatory protein</fullName>
    </recommendedName>
</protein>
<sequence>MQLQMQITKFYCRIIEFGVSDMHEEKIYELREKLHLLIAIKAEYCEILRLSQELDKYIAKVTSMSIQVMEESNMK</sequence>
<gene>
    <name evidence="1" type="ORF">SDC9_207192</name>
</gene>
<dbReference type="EMBL" id="VSSQ01133521">
    <property type="protein sequence ID" value="MPN59471.1"/>
    <property type="molecule type" value="Genomic_DNA"/>
</dbReference>
<organism evidence="1">
    <name type="scientific">bioreactor metagenome</name>
    <dbReference type="NCBI Taxonomy" id="1076179"/>
    <lineage>
        <taxon>unclassified sequences</taxon>
        <taxon>metagenomes</taxon>
        <taxon>ecological metagenomes</taxon>
    </lineage>
</organism>